<evidence type="ECO:0000313" key="2">
    <source>
        <dbReference type="EMBL" id="KAA0187852.1"/>
    </source>
</evidence>
<feature type="transmembrane region" description="Helical" evidence="1">
    <location>
        <begin position="47"/>
        <end position="80"/>
    </location>
</feature>
<dbReference type="AlphaFoldDB" id="A0A8E0VE21"/>
<sequence>MGLVGIIVSLIVCAIGVVCTLAPIIVEREQIKNADNYGKNYKGSVSCTFIALFIFAGGLIFLFVTLCCSCSDMCMGITIAVVGGASRNQLKHIHFPISFVPSIVFFTICAYALMKESKVPPLADKPTPEEWLFGSIVASASVILCSLTLALS</sequence>
<evidence type="ECO:0000256" key="1">
    <source>
        <dbReference type="SAM" id="Phobius"/>
    </source>
</evidence>
<keyword evidence="1" id="KW-0472">Membrane</keyword>
<evidence type="ECO:0000313" key="3">
    <source>
        <dbReference type="Proteomes" id="UP000728185"/>
    </source>
</evidence>
<feature type="transmembrane region" description="Helical" evidence="1">
    <location>
        <begin position="6"/>
        <end position="26"/>
    </location>
</feature>
<gene>
    <name evidence="2" type="ORF">FBUS_08781</name>
</gene>
<keyword evidence="1" id="KW-0812">Transmembrane</keyword>
<keyword evidence="3" id="KW-1185">Reference proteome</keyword>
<dbReference type="Proteomes" id="UP000728185">
    <property type="component" value="Unassembled WGS sequence"/>
</dbReference>
<accession>A0A8E0VE21</accession>
<feature type="transmembrane region" description="Helical" evidence="1">
    <location>
        <begin position="131"/>
        <end position="151"/>
    </location>
</feature>
<keyword evidence="1" id="KW-1133">Transmembrane helix</keyword>
<proteinExistence type="predicted"/>
<organism evidence="2 3">
    <name type="scientific">Fasciolopsis buskii</name>
    <dbReference type="NCBI Taxonomy" id="27845"/>
    <lineage>
        <taxon>Eukaryota</taxon>
        <taxon>Metazoa</taxon>
        <taxon>Spiralia</taxon>
        <taxon>Lophotrochozoa</taxon>
        <taxon>Platyhelminthes</taxon>
        <taxon>Trematoda</taxon>
        <taxon>Digenea</taxon>
        <taxon>Plagiorchiida</taxon>
        <taxon>Echinostomata</taxon>
        <taxon>Echinostomatoidea</taxon>
        <taxon>Fasciolidae</taxon>
        <taxon>Fasciolopsis</taxon>
    </lineage>
</organism>
<dbReference type="EMBL" id="LUCM01008845">
    <property type="protein sequence ID" value="KAA0187852.1"/>
    <property type="molecule type" value="Genomic_DNA"/>
</dbReference>
<reference evidence="2" key="1">
    <citation type="submission" date="2019-05" db="EMBL/GenBank/DDBJ databases">
        <title>Annotation for the trematode Fasciolopsis buski.</title>
        <authorList>
            <person name="Choi Y.-J."/>
        </authorList>
    </citation>
    <scope>NUCLEOTIDE SEQUENCE</scope>
    <source>
        <strain evidence="2">HT</strain>
        <tissue evidence="2">Whole worm</tissue>
    </source>
</reference>
<dbReference type="OrthoDB" id="6274614at2759"/>
<name>A0A8E0VE21_9TREM</name>
<feature type="transmembrane region" description="Helical" evidence="1">
    <location>
        <begin position="92"/>
        <end position="111"/>
    </location>
</feature>
<protein>
    <submittedName>
        <fullName evidence="2">Uncharacterized protein</fullName>
    </submittedName>
</protein>
<comment type="caution">
    <text evidence="2">The sequence shown here is derived from an EMBL/GenBank/DDBJ whole genome shotgun (WGS) entry which is preliminary data.</text>
</comment>